<dbReference type="InterPro" id="IPR046342">
    <property type="entry name" value="CBS_dom_sf"/>
</dbReference>
<evidence type="ECO:0000313" key="11">
    <source>
        <dbReference type="EMBL" id="GEO08445.1"/>
    </source>
</evidence>
<comment type="function">
    <text evidence="9">Acts as a magnesium transporter.</text>
</comment>
<dbReference type="Gene3D" id="1.25.60.10">
    <property type="entry name" value="MgtE N-terminal domain-like"/>
    <property type="match status" value="1"/>
</dbReference>
<dbReference type="PANTHER" id="PTHR43773:SF1">
    <property type="entry name" value="MAGNESIUM TRANSPORTER MGTE"/>
    <property type="match status" value="1"/>
</dbReference>
<dbReference type="InterPro" id="IPR006667">
    <property type="entry name" value="SLC41_membr_dom"/>
</dbReference>
<dbReference type="Pfam" id="PF01769">
    <property type="entry name" value="MgtE"/>
    <property type="match status" value="1"/>
</dbReference>
<comment type="caution">
    <text evidence="11">The sequence shown here is derived from an EMBL/GenBank/DDBJ whole genome shotgun (WGS) entry which is preliminary data.</text>
</comment>
<dbReference type="SMART" id="SM00924">
    <property type="entry name" value="MgtE_N"/>
    <property type="match status" value="1"/>
</dbReference>
<keyword evidence="8" id="KW-0129">CBS domain</keyword>
<keyword evidence="4 9" id="KW-0812">Transmembrane</keyword>
<dbReference type="SUPFAM" id="SSF54631">
    <property type="entry name" value="CBS-domain pair"/>
    <property type="match status" value="1"/>
</dbReference>
<feature type="domain" description="CBS" evidence="10">
    <location>
        <begin position="204"/>
        <end position="260"/>
    </location>
</feature>
<dbReference type="AlphaFoldDB" id="A0A512B904"/>
<keyword evidence="6 9" id="KW-1133">Transmembrane helix</keyword>
<dbReference type="RefSeq" id="WP_174834602.1">
    <property type="nucleotide sequence ID" value="NZ_BJYT01000002.1"/>
</dbReference>
<evidence type="ECO:0000256" key="6">
    <source>
        <dbReference type="ARBA" id="ARBA00022989"/>
    </source>
</evidence>
<dbReference type="GO" id="GO:0046872">
    <property type="term" value="F:metal ion binding"/>
    <property type="evidence" value="ECO:0007669"/>
    <property type="project" value="UniProtKB-KW"/>
</dbReference>
<dbReference type="SMART" id="SM00116">
    <property type="entry name" value="CBS"/>
    <property type="match status" value="2"/>
</dbReference>
<feature type="transmembrane region" description="Helical" evidence="9">
    <location>
        <begin position="288"/>
        <end position="308"/>
    </location>
</feature>
<dbReference type="InterPro" id="IPR006669">
    <property type="entry name" value="MgtE_transporter"/>
</dbReference>
<comment type="similarity">
    <text evidence="2 9">Belongs to the SLC41A transporter family.</text>
</comment>
<dbReference type="Pfam" id="PF03448">
    <property type="entry name" value="MgtE_N"/>
    <property type="match status" value="1"/>
</dbReference>
<keyword evidence="9" id="KW-0479">Metal-binding</keyword>
<keyword evidence="7 9" id="KW-0472">Membrane</keyword>
<evidence type="ECO:0000256" key="3">
    <source>
        <dbReference type="ARBA" id="ARBA00022448"/>
    </source>
</evidence>
<proteinExistence type="inferred from homology"/>
<feature type="domain" description="CBS" evidence="10">
    <location>
        <begin position="140"/>
        <end position="203"/>
    </location>
</feature>
<dbReference type="GO" id="GO:0015095">
    <property type="term" value="F:magnesium ion transmembrane transporter activity"/>
    <property type="evidence" value="ECO:0007669"/>
    <property type="project" value="UniProtKB-UniRule"/>
</dbReference>
<keyword evidence="5 9" id="KW-0460">Magnesium</keyword>
<evidence type="ECO:0000313" key="12">
    <source>
        <dbReference type="Proteomes" id="UP000321513"/>
    </source>
</evidence>
<comment type="subcellular location">
    <subcellularLocation>
        <location evidence="9">Cell membrane</location>
        <topology evidence="9">Multi-pass membrane protein</topology>
    </subcellularLocation>
    <subcellularLocation>
        <location evidence="1">Membrane</location>
        <topology evidence="1">Multi-pass membrane protein</topology>
    </subcellularLocation>
</comment>
<feature type="transmembrane region" description="Helical" evidence="9">
    <location>
        <begin position="362"/>
        <end position="382"/>
    </location>
</feature>
<reference evidence="11 12" key="1">
    <citation type="submission" date="2019-07" db="EMBL/GenBank/DDBJ databases">
        <title>Whole genome shotgun sequence of Segetibacter aerophilus NBRC 106135.</title>
        <authorList>
            <person name="Hosoyama A."/>
            <person name="Uohara A."/>
            <person name="Ohji S."/>
            <person name="Ichikawa N."/>
        </authorList>
    </citation>
    <scope>NUCLEOTIDE SEQUENCE [LARGE SCALE GENOMIC DNA]</scope>
    <source>
        <strain evidence="11 12">NBRC 106135</strain>
    </source>
</reference>
<accession>A0A512B904</accession>
<comment type="caution">
    <text evidence="9">Lacks conserved residue(s) required for the propagation of feature annotation.</text>
</comment>
<dbReference type="SUPFAM" id="SSF158791">
    <property type="entry name" value="MgtE N-terminal domain-like"/>
    <property type="match status" value="1"/>
</dbReference>
<organism evidence="11 12">
    <name type="scientific">Segetibacter aerophilus</name>
    <dbReference type="NCBI Taxonomy" id="670293"/>
    <lineage>
        <taxon>Bacteria</taxon>
        <taxon>Pseudomonadati</taxon>
        <taxon>Bacteroidota</taxon>
        <taxon>Chitinophagia</taxon>
        <taxon>Chitinophagales</taxon>
        <taxon>Chitinophagaceae</taxon>
        <taxon>Segetibacter</taxon>
    </lineage>
</organism>
<sequence length="463" mass="52196">MAIENIEEQSIQEQFEQLIATEDKLAIREFLDDQNIADVADLINEYPDYESQIIANLSIHRAASTFKILDFPTQKSIVSQLPSFKTAELLNELQADDRTDFLEDLPKEVLRDLIKLLDPEERLVTLSLLGYPEDSVGRLMTPDYVYVYEHNTVEEVFQIIRKFAKNTETIDVIYVINDKGQLMDDLRIKEFILAAPNTLVNELMDGRVIALNAKDDQEHANQVFKMNNRYALPVVDDNNVLLGIITIDDILWVATEEFSEDMQKMGGTAALDEPYLEMPLLKLFRKRIGWLVVLFIGEMLTATVMRYFEDEIAKATVLALFIPLIISSGGNSGSQASTLIIQAMAVGEITVEEWWRVMKRELLSGVMLGSILGVIGFIRILIWQQFSHIYGEHWAPIALTVGLSLVGVVLWGTLSGSMLPMLLKKLGFDPAVSSAPFVATLVDVTGLIIYFSFAYMFLKGLLL</sequence>
<evidence type="ECO:0000256" key="9">
    <source>
        <dbReference type="RuleBase" id="RU362011"/>
    </source>
</evidence>
<evidence type="ECO:0000256" key="2">
    <source>
        <dbReference type="ARBA" id="ARBA00009749"/>
    </source>
</evidence>
<evidence type="ECO:0000256" key="1">
    <source>
        <dbReference type="ARBA" id="ARBA00004141"/>
    </source>
</evidence>
<comment type="subunit">
    <text evidence="9">Homodimer.</text>
</comment>
<dbReference type="Gene3D" id="3.10.580.10">
    <property type="entry name" value="CBS-domain"/>
    <property type="match status" value="1"/>
</dbReference>
<feature type="transmembrane region" description="Helical" evidence="9">
    <location>
        <begin position="434"/>
        <end position="458"/>
    </location>
</feature>
<keyword evidence="12" id="KW-1185">Reference proteome</keyword>
<dbReference type="EMBL" id="BJYT01000002">
    <property type="protein sequence ID" value="GEO08445.1"/>
    <property type="molecule type" value="Genomic_DNA"/>
</dbReference>
<evidence type="ECO:0000256" key="5">
    <source>
        <dbReference type="ARBA" id="ARBA00022842"/>
    </source>
</evidence>
<dbReference type="InterPro" id="IPR000644">
    <property type="entry name" value="CBS_dom"/>
</dbReference>
<dbReference type="InterPro" id="IPR006668">
    <property type="entry name" value="Mg_transptr_MgtE_intracell_dom"/>
</dbReference>
<dbReference type="Gene3D" id="1.10.357.20">
    <property type="entry name" value="SLC41 divalent cation transporters, integral membrane domain"/>
    <property type="match status" value="1"/>
</dbReference>
<dbReference type="PANTHER" id="PTHR43773">
    <property type="entry name" value="MAGNESIUM TRANSPORTER MGTE"/>
    <property type="match status" value="1"/>
</dbReference>
<gene>
    <name evidence="11" type="primary">mgtE</name>
    <name evidence="11" type="ORF">SAE01_09410</name>
</gene>
<dbReference type="PROSITE" id="PS51371">
    <property type="entry name" value="CBS"/>
    <property type="match status" value="2"/>
</dbReference>
<evidence type="ECO:0000256" key="8">
    <source>
        <dbReference type="PROSITE-ProRule" id="PRU00703"/>
    </source>
</evidence>
<evidence type="ECO:0000256" key="7">
    <source>
        <dbReference type="ARBA" id="ARBA00023136"/>
    </source>
</evidence>
<dbReference type="GO" id="GO:0005886">
    <property type="term" value="C:plasma membrane"/>
    <property type="evidence" value="ECO:0007669"/>
    <property type="project" value="UniProtKB-SubCell"/>
</dbReference>
<dbReference type="Pfam" id="PF00571">
    <property type="entry name" value="CBS"/>
    <property type="match status" value="2"/>
</dbReference>
<dbReference type="SUPFAM" id="SSF161093">
    <property type="entry name" value="MgtE membrane domain-like"/>
    <property type="match status" value="1"/>
</dbReference>
<dbReference type="InterPro" id="IPR038076">
    <property type="entry name" value="MgtE_N_sf"/>
</dbReference>
<dbReference type="InterPro" id="IPR036739">
    <property type="entry name" value="SLC41_membr_dom_sf"/>
</dbReference>
<dbReference type="Proteomes" id="UP000321513">
    <property type="component" value="Unassembled WGS sequence"/>
</dbReference>
<name>A0A512B904_9BACT</name>
<feature type="transmembrane region" description="Helical" evidence="9">
    <location>
        <begin position="394"/>
        <end position="414"/>
    </location>
</feature>
<dbReference type="CDD" id="cd04606">
    <property type="entry name" value="CBS_pair_Mg_transporter"/>
    <property type="match status" value="1"/>
</dbReference>
<dbReference type="NCBIfam" id="TIGR00400">
    <property type="entry name" value="mgtE"/>
    <property type="match status" value="1"/>
</dbReference>
<evidence type="ECO:0000256" key="4">
    <source>
        <dbReference type="ARBA" id="ARBA00022692"/>
    </source>
</evidence>
<protein>
    <recommendedName>
        <fullName evidence="9">Magnesium transporter MgtE</fullName>
    </recommendedName>
</protein>
<evidence type="ECO:0000259" key="10">
    <source>
        <dbReference type="PROSITE" id="PS51371"/>
    </source>
</evidence>
<keyword evidence="3 9" id="KW-0813">Transport</keyword>
<keyword evidence="9" id="KW-1003">Cell membrane</keyword>